<dbReference type="SUPFAM" id="SSF53850">
    <property type="entry name" value="Periplasmic binding protein-like II"/>
    <property type="match status" value="1"/>
</dbReference>
<proteinExistence type="predicted"/>
<protein>
    <submittedName>
        <fullName evidence="2">Extracellular solute-binding protein family 1</fullName>
    </submittedName>
</protein>
<dbReference type="AlphaFoldDB" id="C6PZA1"/>
<dbReference type="CDD" id="cd13544">
    <property type="entry name" value="PBP2_Fbp_like_1"/>
    <property type="match status" value="1"/>
</dbReference>
<accession>C6PZA1</accession>
<dbReference type="GO" id="GO:0015888">
    <property type="term" value="P:thiamine transport"/>
    <property type="evidence" value="ECO:0007669"/>
    <property type="project" value="TreeGrafter"/>
</dbReference>
<dbReference type="eggNOG" id="COG1840">
    <property type="taxonomic scope" value="Bacteria"/>
</dbReference>
<dbReference type="GO" id="GO:0030288">
    <property type="term" value="C:outer membrane-bounded periplasmic space"/>
    <property type="evidence" value="ECO:0007669"/>
    <property type="project" value="TreeGrafter"/>
</dbReference>
<evidence type="ECO:0000313" key="3">
    <source>
        <dbReference type="Proteomes" id="UP000004198"/>
    </source>
</evidence>
<dbReference type="Proteomes" id="UP000004198">
    <property type="component" value="Unassembled WGS sequence"/>
</dbReference>
<dbReference type="OrthoDB" id="179400at2"/>
<gene>
    <name evidence="2" type="ORF">CcarbDRAFT_4118</name>
</gene>
<dbReference type="RefSeq" id="WP_007063003.1">
    <property type="nucleotide sequence ID" value="NZ_ACVI01000091.1"/>
</dbReference>
<comment type="caution">
    <text evidence="2">The sequence shown here is derived from an EMBL/GenBank/DDBJ whole genome shotgun (WGS) entry which is preliminary data.</text>
</comment>
<dbReference type="Pfam" id="PF13343">
    <property type="entry name" value="SBP_bac_6"/>
    <property type="match status" value="1"/>
</dbReference>
<dbReference type="PANTHER" id="PTHR30006">
    <property type="entry name" value="THIAMINE-BINDING PERIPLASMIC PROTEIN-RELATED"/>
    <property type="match status" value="1"/>
</dbReference>
<evidence type="ECO:0000313" key="2">
    <source>
        <dbReference type="EMBL" id="EET85418.1"/>
    </source>
</evidence>
<dbReference type="STRING" id="536227.Ccar_22995"/>
<dbReference type="InterPro" id="IPR026045">
    <property type="entry name" value="Ferric-bd"/>
</dbReference>
<sequence>MKFKKYVSVIILIFLVFNLTGCNRNSLKVTYENGYPDLKGKHLVVYVASREEVGKRLLELFKQKTGCTYEYMRMPTEEAVARVRQEKDSPKADIFMGGSCDAHTLMKSERLSEKYICKNDNAIQKEYKDSQGYWIGFEIEPLSIVINKDRWEKEFGTRGLKIPNSYEDLLNPVYKGEIVMPDPNTSGTAYTFLASLVQNMGEEKAKNLLRKIKVNVGQFTVNGYTPAQKVGTGEYLIGINFLGDQLLIKNSGFNIVTNVPQKAGWNIDAISKIKKGPNGDVGKFFIDFCTTKEAADALSNISLGMSTREDINSKSEIKLSNLDIYINYDFTKASNDREELLKMWNGLN</sequence>
<dbReference type="PANTHER" id="PTHR30006:SF2">
    <property type="entry name" value="ABC TRANSPORTER SUBSTRATE-BINDING PROTEIN"/>
    <property type="match status" value="1"/>
</dbReference>
<dbReference type="PATRIC" id="fig|536227.13.peg.4749"/>
<name>C6PZA1_9CLOT</name>
<organism evidence="2 3">
    <name type="scientific">Clostridium carboxidivorans P7</name>
    <dbReference type="NCBI Taxonomy" id="536227"/>
    <lineage>
        <taxon>Bacteria</taxon>
        <taxon>Bacillati</taxon>
        <taxon>Bacillota</taxon>
        <taxon>Clostridia</taxon>
        <taxon>Eubacteriales</taxon>
        <taxon>Clostridiaceae</taxon>
        <taxon>Clostridium</taxon>
    </lineage>
</organism>
<dbReference type="EMBL" id="ACVI01000091">
    <property type="protein sequence ID" value="EET85418.1"/>
    <property type="molecule type" value="Genomic_DNA"/>
</dbReference>
<dbReference type="PIRSF" id="PIRSF002825">
    <property type="entry name" value="CfbpA"/>
    <property type="match status" value="1"/>
</dbReference>
<evidence type="ECO:0000256" key="1">
    <source>
        <dbReference type="ARBA" id="ARBA00022729"/>
    </source>
</evidence>
<dbReference type="KEGG" id="cck:Ccar_22995"/>
<dbReference type="GO" id="GO:0030976">
    <property type="term" value="F:thiamine pyrophosphate binding"/>
    <property type="evidence" value="ECO:0007669"/>
    <property type="project" value="TreeGrafter"/>
</dbReference>
<dbReference type="Gene3D" id="3.40.190.10">
    <property type="entry name" value="Periplasmic binding protein-like II"/>
    <property type="match status" value="2"/>
</dbReference>
<reference evidence="2 3" key="1">
    <citation type="submission" date="2009-06" db="EMBL/GenBank/DDBJ databases">
        <title>The draft genome of Clostridium carboxidivorans P7.</title>
        <authorList>
            <consortium name="US DOE Joint Genome Institute (JGI-PGF)"/>
            <person name="Lucas S."/>
            <person name="Copeland A."/>
            <person name="Lapidus A."/>
            <person name="Glavina del Rio T."/>
            <person name="Tice H."/>
            <person name="Bruce D."/>
            <person name="Goodwin L."/>
            <person name="Pitluck S."/>
            <person name="Larimer F."/>
            <person name="Land M.L."/>
            <person name="Hauser L."/>
            <person name="Hemme C.L."/>
        </authorList>
    </citation>
    <scope>NUCLEOTIDE SEQUENCE [LARGE SCALE GENOMIC DNA]</scope>
    <source>
        <strain evidence="2 3">P7</strain>
    </source>
</reference>
<keyword evidence="1" id="KW-0732">Signal</keyword>
<keyword evidence="3" id="KW-1185">Reference proteome</keyword>
<dbReference type="GO" id="GO:0030975">
    <property type="term" value="F:thiamine binding"/>
    <property type="evidence" value="ECO:0007669"/>
    <property type="project" value="TreeGrafter"/>
</dbReference>